<keyword evidence="2" id="KW-0812">Transmembrane</keyword>
<dbReference type="InterPro" id="IPR050598">
    <property type="entry name" value="AminoAcid_Transporter"/>
</dbReference>
<keyword evidence="2" id="KW-1133">Transmembrane helix</keyword>
<dbReference type="PANTHER" id="PTHR11785:SF531">
    <property type="entry name" value="LARGE NEUTRAL AMINO ACIDS TRANSPORTER SMALL SUBUNIT 1"/>
    <property type="match status" value="1"/>
</dbReference>
<dbReference type="PANTHER" id="PTHR11785">
    <property type="entry name" value="AMINO ACID TRANSPORTER"/>
    <property type="match status" value="1"/>
</dbReference>
<evidence type="ECO:0000256" key="1">
    <source>
        <dbReference type="SAM" id="MobiDB-lite"/>
    </source>
</evidence>
<keyword evidence="2" id="KW-0472">Membrane</keyword>
<feature type="region of interest" description="Disordered" evidence="1">
    <location>
        <begin position="1"/>
        <end position="24"/>
    </location>
</feature>
<dbReference type="AlphaFoldDB" id="A0A8S4R2A7"/>
<reference evidence="3" key="1">
    <citation type="submission" date="2022-03" db="EMBL/GenBank/DDBJ databases">
        <authorList>
            <person name="Lindestad O."/>
        </authorList>
    </citation>
    <scope>NUCLEOTIDE SEQUENCE</scope>
</reference>
<organism evidence="3 4">
    <name type="scientific">Pararge aegeria aegeria</name>
    <dbReference type="NCBI Taxonomy" id="348720"/>
    <lineage>
        <taxon>Eukaryota</taxon>
        <taxon>Metazoa</taxon>
        <taxon>Ecdysozoa</taxon>
        <taxon>Arthropoda</taxon>
        <taxon>Hexapoda</taxon>
        <taxon>Insecta</taxon>
        <taxon>Pterygota</taxon>
        <taxon>Neoptera</taxon>
        <taxon>Endopterygota</taxon>
        <taxon>Lepidoptera</taxon>
        <taxon>Glossata</taxon>
        <taxon>Ditrysia</taxon>
        <taxon>Papilionoidea</taxon>
        <taxon>Nymphalidae</taxon>
        <taxon>Satyrinae</taxon>
        <taxon>Satyrini</taxon>
        <taxon>Parargina</taxon>
        <taxon>Pararge</taxon>
    </lineage>
</organism>
<feature type="transmembrane region" description="Helical" evidence="2">
    <location>
        <begin position="65"/>
        <end position="83"/>
    </location>
</feature>
<dbReference type="Proteomes" id="UP000838756">
    <property type="component" value="Unassembled WGS sequence"/>
</dbReference>
<dbReference type="EMBL" id="CAKXAJ010024318">
    <property type="protein sequence ID" value="CAH2228592.1"/>
    <property type="molecule type" value="Genomic_DNA"/>
</dbReference>
<dbReference type="Gene3D" id="1.20.1740.10">
    <property type="entry name" value="Amino acid/polyamine transporter I"/>
    <property type="match status" value="1"/>
</dbReference>
<comment type="caution">
    <text evidence="3">The sequence shown here is derived from an EMBL/GenBank/DDBJ whole genome shotgun (WGS) entry which is preliminary data.</text>
</comment>
<feature type="non-terminal residue" evidence="3">
    <location>
        <position position="1"/>
    </location>
</feature>
<accession>A0A8S4R2A7</accession>
<gene>
    <name evidence="3" type="primary">jg16789</name>
    <name evidence="3" type="ORF">PAEG_LOCUS8389</name>
</gene>
<sequence length="88" mass="9128">ATNNKATEEDCDTENLKSDQEDAKSGGALEAKMSLLNGITVIVGSIIGSGIFVSPTGVLKYTGSVNASLIVWIASGVFSMVSVDNYNI</sequence>
<protein>
    <submittedName>
        <fullName evidence="3">Jg16789 protein</fullName>
    </submittedName>
</protein>
<proteinExistence type="predicted"/>
<name>A0A8S4R2A7_9NEOP</name>
<evidence type="ECO:0000313" key="3">
    <source>
        <dbReference type="EMBL" id="CAH2228592.1"/>
    </source>
</evidence>
<feature type="transmembrane region" description="Helical" evidence="2">
    <location>
        <begin position="34"/>
        <end position="53"/>
    </location>
</feature>
<evidence type="ECO:0000313" key="4">
    <source>
        <dbReference type="Proteomes" id="UP000838756"/>
    </source>
</evidence>
<keyword evidence="4" id="KW-1185">Reference proteome</keyword>
<evidence type="ECO:0000256" key="2">
    <source>
        <dbReference type="SAM" id="Phobius"/>
    </source>
</evidence>
<feature type="compositionally biased region" description="Basic and acidic residues" evidence="1">
    <location>
        <begin position="14"/>
        <end position="24"/>
    </location>
</feature>
<dbReference type="OrthoDB" id="10062876at2759"/>
<dbReference type="GO" id="GO:0015179">
    <property type="term" value="F:L-amino acid transmembrane transporter activity"/>
    <property type="evidence" value="ECO:0007669"/>
    <property type="project" value="TreeGrafter"/>
</dbReference>